<sequence length="88" mass="9972">MWIAVGGPWRSWSIWMKRTSTQINGRTQWNAQVIVANPSSTDLDKAQVQSVLKYGEIYVTNQPTLRRVFEEARTAAKSAIDSFESSSH</sequence>
<protein>
    <submittedName>
        <fullName evidence="1">Uncharacterized protein</fullName>
    </submittedName>
</protein>
<dbReference type="EMBL" id="CABPST010000015">
    <property type="protein sequence ID" value="VVE90304.1"/>
    <property type="molecule type" value="Genomic_DNA"/>
</dbReference>
<name>A0A5E5BXF4_9BURK</name>
<gene>
    <name evidence="1" type="ORF">PBR20603_04286</name>
</gene>
<proteinExistence type="predicted"/>
<accession>A0A5E5BXF4</accession>
<evidence type="ECO:0000313" key="2">
    <source>
        <dbReference type="Proteomes" id="UP000382040"/>
    </source>
</evidence>
<dbReference type="Proteomes" id="UP000382040">
    <property type="component" value="Unassembled WGS sequence"/>
</dbReference>
<keyword evidence="2" id="KW-1185">Reference proteome</keyword>
<dbReference type="AlphaFoldDB" id="A0A5E5BXF4"/>
<evidence type="ECO:0000313" key="1">
    <source>
        <dbReference type="EMBL" id="VVE90304.1"/>
    </source>
</evidence>
<organism evidence="1 2">
    <name type="scientific">Pandoraea bronchicola</name>
    <dbReference type="NCBI Taxonomy" id="2508287"/>
    <lineage>
        <taxon>Bacteria</taxon>
        <taxon>Pseudomonadati</taxon>
        <taxon>Pseudomonadota</taxon>
        <taxon>Betaproteobacteria</taxon>
        <taxon>Burkholderiales</taxon>
        <taxon>Burkholderiaceae</taxon>
        <taxon>Pandoraea</taxon>
    </lineage>
</organism>
<reference evidence="1 2" key="1">
    <citation type="submission" date="2019-08" db="EMBL/GenBank/DDBJ databases">
        <authorList>
            <person name="Peeters C."/>
        </authorList>
    </citation>
    <scope>NUCLEOTIDE SEQUENCE [LARGE SCALE GENOMIC DNA]</scope>
    <source>
        <strain evidence="1 2">LMG 20603</strain>
    </source>
</reference>